<accession>A0A0N4WG52</accession>
<sequence>MKGIVNIVNIQNGKRSKPQGKTSSLMLKGQENGKAKGHKHKEKCYKAKLFDMTSAQWGFNPFGGPGPVPPYPPGNNIGVGYPTAYGLWFGRGNWANSLASTIRCLNGGALIGQCRVDDDVICMALGGSCIQRGCCTTPFLGLTTTTTTTVPPEIDGEATRKEGGYHTRIPPAVEGSVERKNNLLEIEELLRVMESMRSTISPTSIEAVKLCLPSDGICVTDDDCATSRRCKEGNVITAAGRLPDPKRIDDTTQMPKPKDTAQVRSFLALINYYGAFTSVMLQLRAPLDAQEGCSFNESTENNIPRRATCQIERSVLRAPVALLKHLHKDREVRKTFYKLDAHLFFRCRESKFVPLCSTAFELRRTLQRQLNCLEDLEKSGAKANMMAKQEKKVLEIGQSVFAL</sequence>
<organism evidence="3">
    <name type="scientific">Haemonchus placei</name>
    <name type="common">Barber's pole worm</name>
    <dbReference type="NCBI Taxonomy" id="6290"/>
    <lineage>
        <taxon>Eukaryota</taxon>
        <taxon>Metazoa</taxon>
        <taxon>Ecdysozoa</taxon>
        <taxon>Nematoda</taxon>
        <taxon>Chromadorea</taxon>
        <taxon>Rhabditida</taxon>
        <taxon>Rhabditina</taxon>
        <taxon>Rhabditomorpha</taxon>
        <taxon>Strongyloidea</taxon>
        <taxon>Trichostrongylidae</taxon>
        <taxon>Haemonchus</taxon>
    </lineage>
</organism>
<dbReference type="AlphaFoldDB" id="A0A0N4WG52"/>
<protein>
    <submittedName>
        <fullName evidence="3">WAP domain-containing protein</fullName>
    </submittedName>
</protein>
<dbReference type="Proteomes" id="UP000268014">
    <property type="component" value="Unassembled WGS sequence"/>
</dbReference>
<reference evidence="3" key="1">
    <citation type="submission" date="2016-04" db="UniProtKB">
        <authorList>
            <consortium name="WormBaseParasite"/>
        </authorList>
    </citation>
    <scope>IDENTIFICATION</scope>
</reference>
<dbReference type="Gene3D" id="3.30.70.270">
    <property type="match status" value="1"/>
</dbReference>
<keyword evidence="2" id="KW-1185">Reference proteome</keyword>
<reference evidence="1 2" key="2">
    <citation type="submission" date="2018-11" db="EMBL/GenBank/DDBJ databases">
        <authorList>
            <consortium name="Pathogen Informatics"/>
        </authorList>
    </citation>
    <scope>NUCLEOTIDE SEQUENCE [LARGE SCALE GENOMIC DNA]</scope>
    <source>
        <strain evidence="1 2">MHpl1</strain>
    </source>
</reference>
<gene>
    <name evidence="1" type="ORF">HPLM_LOCUS9748</name>
</gene>
<dbReference type="OrthoDB" id="5871259at2759"/>
<dbReference type="EMBL" id="UZAF01017134">
    <property type="protein sequence ID" value="VDO38296.1"/>
    <property type="molecule type" value="Genomic_DNA"/>
</dbReference>
<dbReference type="InterPro" id="IPR043502">
    <property type="entry name" value="DNA/RNA_pol_sf"/>
</dbReference>
<evidence type="ECO:0000313" key="3">
    <source>
        <dbReference type="WBParaSite" id="HPLM_0000975601-mRNA-1"/>
    </source>
</evidence>
<proteinExistence type="predicted"/>
<dbReference type="SUPFAM" id="SSF56672">
    <property type="entry name" value="DNA/RNA polymerases"/>
    <property type="match status" value="1"/>
</dbReference>
<dbReference type="WBParaSite" id="HPLM_0000975601-mRNA-1">
    <property type="protein sequence ID" value="HPLM_0000975601-mRNA-1"/>
    <property type="gene ID" value="HPLM_0000975601"/>
</dbReference>
<name>A0A0N4WG52_HAEPC</name>
<evidence type="ECO:0000313" key="2">
    <source>
        <dbReference type="Proteomes" id="UP000268014"/>
    </source>
</evidence>
<evidence type="ECO:0000313" key="1">
    <source>
        <dbReference type="EMBL" id="VDO38296.1"/>
    </source>
</evidence>
<dbReference type="InterPro" id="IPR043128">
    <property type="entry name" value="Rev_trsase/Diguanyl_cyclase"/>
</dbReference>